<dbReference type="Proteomes" id="UP000663881">
    <property type="component" value="Unassembled WGS sequence"/>
</dbReference>
<reference evidence="1" key="1">
    <citation type="submission" date="2021-02" db="EMBL/GenBank/DDBJ databases">
        <authorList>
            <person name="Nowell W R."/>
        </authorList>
    </citation>
    <scope>NUCLEOTIDE SEQUENCE</scope>
</reference>
<evidence type="ECO:0000313" key="1">
    <source>
        <dbReference type="EMBL" id="CAF3692630.1"/>
    </source>
</evidence>
<sequence length="185" mass="20582">MSVVTREINVRNTTEPIGCNGLPYQNINHTKLYYEVTSYSQVELPSCDNGKIDFLTFWFVIDDLCNLLINIQKTALEPVTSTLTSFHPTYVTTTHLSTTTPSSTTTPLPTTTFLSTSISQYSSTMTTVNTLTIQSDSSKKHSPNISLSTAAQLSDNQHVPIYSVDPIKLDTDHGYAIWRPVQQKT</sequence>
<comment type="caution">
    <text evidence="1">The sequence shown here is derived from an EMBL/GenBank/DDBJ whole genome shotgun (WGS) entry which is preliminary data.</text>
</comment>
<dbReference type="AlphaFoldDB" id="A0A818U436"/>
<organism evidence="1 2">
    <name type="scientific">Adineta steineri</name>
    <dbReference type="NCBI Taxonomy" id="433720"/>
    <lineage>
        <taxon>Eukaryota</taxon>
        <taxon>Metazoa</taxon>
        <taxon>Spiralia</taxon>
        <taxon>Gnathifera</taxon>
        <taxon>Rotifera</taxon>
        <taxon>Eurotatoria</taxon>
        <taxon>Bdelloidea</taxon>
        <taxon>Adinetida</taxon>
        <taxon>Adinetidae</taxon>
        <taxon>Adineta</taxon>
    </lineage>
</organism>
<accession>A0A818U436</accession>
<name>A0A818U436_9BILA</name>
<protein>
    <submittedName>
        <fullName evidence="1">Uncharacterized protein</fullName>
    </submittedName>
</protein>
<proteinExistence type="predicted"/>
<dbReference type="EMBL" id="CAJOAY010000562">
    <property type="protein sequence ID" value="CAF3692630.1"/>
    <property type="molecule type" value="Genomic_DNA"/>
</dbReference>
<gene>
    <name evidence="1" type="ORF">OKA104_LOCUS11917</name>
</gene>
<evidence type="ECO:0000313" key="2">
    <source>
        <dbReference type="Proteomes" id="UP000663881"/>
    </source>
</evidence>